<dbReference type="RefSeq" id="WP_194183507.1">
    <property type="nucleotide sequence ID" value="NZ_JADGIK010000007.1"/>
</dbReference>
<evidence type="ECO:0000313" key="7">
    <source>
        <dbReference type="Proteomes" id="UP000608754"/>
    </source>
</evidence>
<feature type="transmembrane region" description="Helical" evidence="4">
    <location>
        <begin position="26"/>
        <end position="43"/>
    </location>
</feature>
<feature type="transmembrane region" description="Helical" evidence="4">
    <location>
        <begin position="49"/>
        <end position="67"/>
    </location>
</feature>
<reference evidence="6" key="1">
    <citation type="submission" date="2020-10" db="EMBL/GenBank/DDBJ databases">
        <authorList>
            <person name="Lu T."/>
            <person name="Wang Q."/>
            <person name="Han X."/>
        </authorList>
    </citation>
    <scope>NUCLEOTIDE SEQUENCE</scope>
    <source>
        <strain evidence="6">WQ 117</strain>
    </source>
</reference>
<organism evidence="6 7">
    <name type="scientific">Faecalibacter rhinopitheci</name>
    <dbReference type="NCBI Taxonomy" id="2779678"/>
    <lineage>
        <taxon>Bacteria</taxon>
        <taxon>Pseudomonadati</taxon>
        <taxon>Bacteroidota</taxon>
        <taxon>Flavobacteriia</taxon>
        <taxon>Flavobacteriales</taxon>
        <taxon>Weeksellaceae</taxon>
        <taxon>Faecalibacter</taxon>
    </lineage>
</organism>
<dbReference type="GO" id="GO:0140664">
    <property type="term" value="F:ATP-dependent DNA damage sensor activity"/>
    <property type="evidence" value="ECO:0007669"/>
    <property type="project" value="InterPro"/>
</dbReference>
<dbReference type="GO" id="GO:0005524">
    <property type="term" value="F:ATP binding"/>
    <property type="evidence" value="ECO:0007669"/>
    <property type="project" value="UniProtKB-KW"/>
</dbReference>
<dbReference type="AlphaFoldDB" id="A0A8J7G6X0"/>
<evidence type="ECO:0000256" key="2">
    <source>
        <dbReference type="ARBA" id="ARBA00022840"/>
    </source>
</evidence>
<dbReference type="InterPro" id="IPR027417">
    <property type="entry name" value="P-loop_NTPase"/>
</dbReference>
<evidence type="ECO:0000256" key="4">
    <source>
        <dbReference type="SAM" id="Phobius"/>
    </source>
</evidence>
<keyword evidence="1" id="KW-0547">Nucleotide-binding</keyword>
<evidence type="ECO:0000313" key="6">
    <source>
        <dbReference type="EMBL" id="MBF0597962.1"/>
    </source>
</evidence>
<dbReference type="SUPFAM" id="SSF52540">
    <property type="entry name" value="P-loop containing nucleoside triphosphate hydrolases"/>
    <property type="match status" value="1"/>
</dbReference>
<proteinExistence type="predicted"/>
<keyword evidence="4" id="KW-0812">Transmembrane</keyword>
<dbReference type="Pfam" id="PF00488">
    <property type="entry name" value="MutS_V"/>
    <property type="match status" value="1"/>
</dbReference>
<feature type="domain" description="DNA mismatch repair proteins mutS family" evidence="5">
    <location>
        <begin position="412"/>
        <end position="591"/>
    </location>
</feature>
<feature type="transmembrane region" description="Helical" evidence="4">
    <location>
        <begin position="201"/>
        <end position="221"/>
    </location>
</feature>
<dbReference type="EMBL" id="JADGIK010000007">
    <property type="protein sequence ID" value="MBF0597962.1"/>
    <property type="molecule type" value="Genomic_DNA"/>
</dbReference>
<accession>A0A8J7G6X0</accession>
<evidence type="ECO:0000256" key="3">
    <source>
        <dbReference type="ARBA" id="ARBA00023125"/>
    </source>
</evidence>
<keyword evidence="4" id="KW-0472">Membrane</keyword>
<dbReference type="SMART" id="SM00534">
    <property type="entry name" value="MUTSac"/>
    <property type="match status" value="1"/>
</dbReference>
<keyword evidence="3" id="KW-0238">DNA-binding</keyword>
<keyword evidence="2" id="KW-0067">ATP-binding</keyword>
<evidence type="ECO:0000256" key="1">
    <source>
        <dbReference type="ARBA" id="ARBA00022741"/>
    </source>
</evidence>
<dbReference type="GO" id="GO:0030983">
    <property type="term" value="F:mismatched DNA binding"/>
    <property type="evidence" value="ECO:0007669"/>
    <property type="project" value="InterPro"/>
</dbReference>
<dbReference type="GO" id="GO:0005829">
    <property type="term" value="C:cytosol"/>
    <property type="evidence" value="ECO:0007669"/>
    <property type="project" value="TreeGrafter"/>
</dbReference>
<dbReference type="InterPro" id="IPR045076">
    <property type="entry name" value="MutS"/>
</dbReference>
<dbReference type="PANTHER" id="PTHR11361:SF99">
    <property type="entry name" value="DNA MISMATCH REPAIR PROTEIN"/>
    <property type="match status" value="1"/>
</dbReference>
<dbReference type="PANTHER" id="PTHR11361">
    <property type="entry name" value="DNA MISMATCH REPAIR PROTEIN MUTS FAMILY MEMBER"/>
    <property type="match status" value="1"/>
</dbReference>
<name>A0A8J7G6X0_9FLAO</name>
<dbReference type="GO" id="GO:0006298">
    <property type="term" value="P:mismatch repair"/>
    <property type="evidence" value="ECO:0007669"/>
    <property type="project" value="InterPro"/>
</dbReference>
<protein>
    <recommendedName>
        <fullName evidence="5">DNA mismatch repair proteins mutS family domain-containing protein</fullName>
    </recommendedName>
</protein>
<keyword evidence="7" id="KW-1185">Reference proteome</keyword>
<evidence type="ECO:0000259" key="5">
    <source>
        <dbReference type="SMART" id="SM00534"/>
    </source>
</evidence>
<dbReference type="InterPro" id="IPR000432">
    <property type="entry name" value="DNA_mismatch_repair_MutS_C"/>
</dbReference>
<gene>
    <name evidence="6" type="ORF">IM532_11005</name>
</gene>
<dbReference type="Gene3D" id="3.40.50.300">
    <property type="entry name" value="P-loop containing nucleotide triphosphate hydrolases"/>
    <property type="match status" value="1"/>
</dbReference>
<feature type="transmembrane region" description="Helical" evidence="4">
    <location>
        <begin position="227"/>
        <end position="245"/>
    </location>
</feature>
<comment type="caution">
    <text evidence="6">The sequence shown here is derived from an EMBL/GenBank/DDBJ whole genome shotgun (WGS) entry which is preliminary data.</text>
</comment>
<dbReference type="Proteomes" id="UP000608754">
    <property type="component" value="Unassembled WGS sequence"/>
</dbReference>
<sequence length="591" mass="67938">MKEYLKIETQYTENFNLLKSKKNKLSNIRLICFLLSAVLFYYYTSTDNYVFLASCGIFFIGFLILVVKSSKVSDELQYITQALEVIESIKKEDRVDDFENLEGDTLDNVYNKDLDIITGNSIFNRVNKTQSFVGNFQLKSLLSSITPEKEYILKRQESFKELSSKPEWMVKFLTLSKRANIGQFVIFGEIKRVFNSTRLQILPLVVGGINLVTFITLASVGFPKKAVFFWVIIAIPVGFIINFIFKNKINTSLSYLFVNADQIENLLKLFKHVEDENFSSELNLKIKEQLISDGKKASELIKDVKSTIEGLEAIGFPIIGFLLNQFTLWKLFHAIQFEHRIEKVIAYNEKWVTNLATLEAYQSFAIYNSKYENFTTPQISDSPYHLEIIDAYHPLLAENIAVRNSFTTSRPNNIAIITGANMAGKSTFLRTVGTNLILAMNGANVSAKQMEFYPMELFTSIKTVDNLSSGDSYFKNEINKLKILIDRLEKGIPQYIILDEILKGTNSQDKLVGSKKFLEKLMHHHTPLVCFIATHDLDLTKMEEEYPDHVINYCFELKNVDSNYFSDYRLIQGTTQVMNAIFLMKQFRIID</sequence>
<keyword evidence="4" id="KW-1133">Transmembrane helix</keyword>